<dbReference type="SMART" id="SM00880">
    <property type="entry name" value="CHAD"/>
    <property type="match status" value="1"/>
</dbReference>
<dbReference type="Gene3D" id="1.40.20.10">
    <property type="entry name" value="CHAD domain"/>
    <property type="match status" value="1"/>
</dbReference>
<dbReference type="AlphaFoldDB" id="A0A1U7JGZ2"/>
<evidence type="ECO:0000259" key="1">
    <source>
        <dbReference type="PROSITE" id="PS51707"/>
    </source>
</evidence>
<dbReference type="SMART" id="SM01118">
    <property type="entry name" value="CYTH"/>
    <property type="match status" value="1"/>
</dbReference>
<name>A0A1U7JGZ2_9HYPH</name>
<proteinExistence type="predicted"/>
<gene>
    <name evidence="3" type="ORF">A3843_10245</name>
</gene>
<sequence length="526" mass="59156">MNEVELKLAVDRDALQQALARTDFADFSLKAEKTRKLQSIYFDTPDKRLRNAATTLRIRETGSGRVQTLKVGTGVIRGLSSTREFELPTEETEPNLSLIDDAAVRDRVQSLLNGAAIAPRFETQIDRVTRDFTRNENTEIEVAFDHGKAIAQGHEQDICEIELELKSGPVSQLYDLAAHLLGDIPFDFSSQSKAEIGHGLADRLSGDKAVDLTATAAPAGKIELKTNQTAEDALVSILSSCLTQIAGNRARLIKHADNERIEFTHQMRVGLRRLRSALKVYQPLVAGSALFEMGQEAQRLATYLGNLRDLDVMASEIIGPLQERSPDGIEFQGLMIALDSARDTVRQDVIAQLATARANSFILQLARYIQTREWREEISPEACEALDMPALEFADYALRKRWKACAKRAKHLETLTIEERHELRKALKKLRYAIEFFKTLYDKEQTGIFIKSLKKLQDVFGYLNDVAMTDRLVAMDLPAAPSGQQLLPAIGFVAGWHKARADMAWSEAQHRWKKLKHTPRVWRHDD</sequence>
<evidence type="ECO:0008006" key="5">
    <source>
        <dbReference type="Google" id="ProtNLM"/>
    </source>
</evidence>
<comment type="caution">
    <text evidence="3">The sequence shown here is derived from an EMBL/GenBank/DDBJ whole genome shotgun (WGS) entry which is preliminary data.</text>
</comment>
<feature type="domain" description="CHAD" evidence="2">
    <location>
        <begin position="227"/>
        <end position="526"/>
    </location>
</feature>
<dbReference type="InterPro" id="IPR023577">
    <property type="entry name" value="CYTH_domain"/>
</dbReference>
<dbReference type="Pfam" id="PF01928">
    <property type="entry name" value="CYTH"/>
    <property type="match status" value="1"/>
</dbReference>
<dbReference type="STRING" id="197461.A3843_10245"/>
<dbReference type="InterPro" id="IPR038186">
    <property type="entry name" value="CHAD_dom_sf"/>
</dbReference>
<dbReference type="GO" id="GO:0046872">
    <property type="term" value="F:metal ion binding"/>
    <property type="evidence" value="ECO:0007669"/>
    <property type="project" value="TreeGrafter"/>
</dbReference>
<dbReference type="InterPro" id="IPR033469">
    <property type="entry name" value="CYTH-like_dom_sf"/>
</dbReference>
<accession>A0A1U7JGZ2</accession>
<keyword evidence="4" id="KW-1185">Reference proteome</keyword>
<feature type="domain" description="CYTH" evidence="1">
    <location>
        <begin position="1"/>
        <end position="202"/>
    </location>
</feature>
<dbReference type="InterPro" id="IPR007899">
    <property type="entry name" value="CHAD_dom"/>
</dbReference>
<protein>
    <recommendedName>
        <fullName evidence="5">CHAD domain protein</fullName>
    </recommendedName>
</protein>
<dbReference type="PANTHER" id="PTHR39569">
    <property type="entry name" value="INORGANIC TRIPHOSPHATASE"/>
    <property type="match status" value="1"/>
</dbReference>
<dbReference type="Gene3D" id="2.40.320.10">
    <property type="entry name" value="Hypothetical Protein Pfu-838710-001"/>
    <property type="match status" value="1"/>
</dbReference>
<dbReference type="EMBL" id="LVVZ01000015">
    <property type="protein sequence ID" value="OKL43965.1"/>
    <property type="molecule type" value="Genomic_DNA"/>
</dbReference>
<evidence type="ECO:0000259" key="2">
    <source>
        <dbReference type="PROSITE" id="PS51708"/>
    </source>
</evidence>
<dbReference type="GO" id="GO:0050355">
    <property type="term" value="F:inorganic triphosphate phosphatase activity"/>
    <property type="evidence" value="ECO:0007669"/>
    <property type="project" value="InterPro"/>
</dbReference>
<dbReference type="Pfam" id="PF05235">
    <property type="entry name" value="CHAD"/>
    <property type="match status" value="1"/>
</dbReference>
<dbReference type="SUPFAM" id="SSF55154">
    <property type="entry name" value="CYTH-like phosphatases"/>
    <property type="match status" value="1"/>
</dbReference>
<dbReference type="PROSITE" id="PS51708">
    <property type="entry name" value="CHAD"/>
    <property type="match status" value="1"/>
</dbReference>
<dbReference type="PROSITE" id="PS51707">
    <property type="entry name" value="CYTH"/>
    <property type="match status" value="1"/>
</dbReference>
<evidence type="ECO:0000313" key="3">
    <source>
        <dbReference type="EMBL" id="OKL43965.1"/>
    </source>
</evidence>
<organism evidence="3 4">
    <name type="scientific">Pseudovibrio exalbescens</name>
    <dbReference type="NCBI Taxonomy" id="197461"/>
    <lineage>
        <taxon>Bacteria</taxon>
        <taxon>Pseudomonadati</taxon>
        <taxon>Pseudomonadota</taxon>
        <taxon>Alphaproteobacteria</taxon>
        <taxon>Hyphomicrobiales</taxon>
        <taxon>Stappiaceae</taxon>
        <taxon>Pseudovibrio</taxon>
    </lineage>
</organism>
<evidence type="ECO:0000313" key="4">
    <source>
        <dbReference type="Proteomes" id="UP000185783"/>
    </source>
</evidence>
<dbReference type="CDD" id="cd07756">
    <property type="entry name" value="CYTH-like_Pase_CHAD"/>
    <property type="match status" value="1"/>
</dbReference>
<dbReference type="Proteomes" id="UP000185783">
    <property type="component" value="Unassembled WGS sequence"/>
</dbReference>
<dbReference type="PANTHER" id="PTHR39569:SF1">
    <property type="entry name" value="INORGANIC TRIPHOSPHATASE"/>
    <property type="match status" value="1"/>
</dbReference>
<dbReference type="RefSeq" id="WP_028481234.1">
    <property type="nucleotide sequence ID" value="NZ_LVVZ01000015.1"/>
</dbReference>
<reference evidence="3 4" key="1">
    <citation type="submission" date="2016-03" db="EMBL/GenBank/DDBJ databases">
        <title>Genome sequence of Nesiotobacter sp. nov., a moderately halophilic alphaproteobacterium isolated from the Yellow Sea, China.</title>
        <authorList>
            <person name="Zhang G."/>
            <person name="Zhang R."/>
        </authorList>
    </citation>
    <scope>NUCLEOTIDE SEQUENCE [LARGE SCALE GENOMIC DNA]</scope>
    <source>
        <strain evidence="3 4">WB1-6</strain>
    </source>
</reference>
<dbReference type="InterPro" id="IPR039013">
    <property type="entry name" value="YgiF"/>
</dbReference>